<reference evidence="13" key="1">
    <citation type="submission" date="2019-03" db="EMBL/GenBank/DDBJ databases">
        <title>Lake Tanganyika Metagenome-Assembled Genomes (MAGs).</title>
        <authorList>
            <person name="Tran P."/>
        </authorList>
    </citation>
    <scope>NUCLEOTIDE SEQUENCE</scope>
    <source>
        <strain evidence="13">K_DeepCast_65m_m2_066</strain>
    </source>
</reference>
<dbReference type="CDD" id="cd01570">
    <property type="entry name" value="NAPRTase_A"/>
    <property type="match status" value="1"/>
</dbReference>
<dbReference type="Gene3D" id="3.20.20.70">
    <property type="entry name" value="Aldolase class I"/>
    <property type="match status" value="1"/>
</dbReference>
<feature type="domain" description="Nicotinate phosphoribosyltransferase N-terminal" evidence="11">
    <location>
        <begin position="19"/>
        <end position="114"/>
    </location>
</feature>
<evidence type="ECO:0000313" key="13">
    <source>
        <dbReference type="EMBL" id="MBM3224887.1"/>
    </source>
</evidence>
<dbReference type="SUPFAM" id="SSF54675">
    <property type="entry name" value="Nicotinate/Quinolinate PRTase N-terminal domain-like"/>
    <property type="match status" value="1"/>
</dbReference>
<dbReference type="InterPro" id="IPR041619">
    <property type="entry name" value="NAPRTase_C"/>
</dbReference>
<dbReference type="FunFam" id="3.20.20.70:FF:000076">
    <property type="entry name" value="Nicotinate phosphoribosyltransferase"/>
    <property type="match status" value="1"/>
</dbReference>
<comment type="caution">
    <text evidence="13">The sequence shown here is derived from an EMBL/GenBank/DDBJ whole genome shotgun (WGS) entry which is preliminary data.</text>
</comment>
<organism evidence="13 14">
    <name type="scientific">Tectimicrobiota bacterium</name>
    <dbReference type="NCBI Taxonomy" id="2528274"/>
    <lineage>
        <taxon>Bacteria</taxon>
        <taxon>Pseudomonadati</taxon>
        <taxon>Nitrospinota/Tectimicrobiota group</taxon>
        <taxon>Candidatus Tectimicrobiota</taxon>
    </lineage>
</organism>
<keyword evidence="7 9" id="KW-0808">Transferase</keyword>
<dbReference type="Proteomes" id="UP000712673">
    <property type="component" value="Unassembled WGS sequence"/>
</dbReference>
<evidence type="ECO:0000256" key="9">
    <source>
        <dbReference type="RuleBase" id="RU365100"/>
    </source>
</evidence>
<keyword evidence="13" id="KW-0328">Glycosyltransferase</keyword>
<evidence type="ECO:0000256" key="8">
    <source>
        <dbReference type="ARBA" id="ARBA00048668"/>
    </source>
</evidence>
<dbReference type="SUPFAM" id="SSF51690">
    <property type="entry name" value="Nicotinate/Quinolinate PRTase C-terminal domain-like"/>
    <property type="match status" value="1"/>
</dbReference>
<evidence type="ECO:0000259" key="10">
    <source>
        <dbReference type="Pfam" id="PF04095"/>
    </source>
</evidence>
<sequence>CPQAGGLDTSQLAAGRISFIRKYPPHYTYMVAAGLATVLEYLEQVRFSEAALAYLQQTGRFSAAFLDYLSTWRFQGDVRALPEGRFVYRDEPILEVTAPIVEAQLVETFIVNAIHLQTLIATKAARCVQAAQGRRLVDFALRRTHGTDAGLKVARASYLAGFDATSNVLAGQIYGIPISGTMAHAYVSSFTEEIEAFRAFAATYPQHTVLLIDTYDTVHGARRAAVVGREMAQRGEHLLGVRLDSGDMTTLSKQVRAVLDEAGLPDVRIVASGGFDEYGIAHAVQEGGCIDIFWVGTKMGVAADAPYFDMAYKLVKYDGRPIMKLSTGKVTLVDEKQIWRHPVAGQYVADTIALRHEALAAPDTTPLLQQVMRAEQVVGPQPGLREARQHHAAEMAALGAPYKGLRNGVAYPVQWSQELTRLQRQVASALQQQAERVEVMV</sequence>
<feature type="non-terminal residue" evidence="13">
    <location>
        <position position="1"/>
    </location>
</feature>
<dbReference type="NCBIfam" id="NF009131">
    <property type="entry name" value="PRK12484.1"/>
    <property type="match status" value="1"/>
</dbReference>
<evidence type="ECO:0000256" key="3">
    <source>
        <dbReference type="ARBA" id="ARBA00013236"/>
    </source>
</evidence>
<comment type="catalytic activity">
    <reaction evidence="8 9">
        <text>5-phospho-alpha-D-ribose 1-diphosphate + nicotinate + ATP + H2O = nicotinate beta-D-ribonucleotide + ADP + phosphate + diphosphate</text>
        <dbReference type="Rhea" id="RHEA:36163"/>
        <dbReference type="ChEBI" id="CHEBI:15377"/>
        <dbReference type="ChEBI" id="CHEBI:30616"/>
        <dbReference type="ChEBI" id="CHEBI:32544"/>
        <dbReference type="ChEBI" id="CHEBI:33019"/>
        <dbReference type="ChEBI" id="CHEBI:43474"/>
        <dbReference type="ChEBI" id="CHEBI:57502"/>
        <dbReference type="ChEBI" id="CHEBI:58017"/>
        <dbReference type="ChEBI" id="CHEBI:456216"/>
        <dbReference type="EC" id="6.3.4.21"/>
    </reaction>
</comment>
<evidence type="ECO:0000256" key="7">
    <source>
        <dbReference type="ARBA" id="ARBA00022679"/>
    </source>
</evidence>
<feature type="domain" description="Nicotinate phosphoribosyltransferase C-terminal" evidence="12">
    <location>
        <begin position="363"/>
        <end position="422"/>
    </location>
</feature>
<evidence type="ECO:0000256" key="5">
    <source>
        <dbReference type="ARBA" id="ARBA00022598"/>
    </source>
</evidence>
<comment type="PTM">
    <text evidence="9">Transiently phosphorylated on a His residue during the reaction cycle. Phosphorylation strongly increases the affinity for substrates and increases the rate of nicotinate D-ribonucleotide production. Dephosphorylation regenerates the low-affinity form of the enzyme, leading to product release.</text>
</comment>
<dbReference type="PIRSF" id="PIRSF000484">
    <property type="entry name" value="NAPRT"/>
    <property type="match status" value="1"/>
</dbReference>
<dbReference type="NCBIfam" id="TIGR01513">
    <property type="entry name" value="NAPRTase_put"/>
    <property type="match status" value="1"/>
</dbReference>
<protein>
    <recommendedName>
        <fullName evidence="3 9">Nicotinate phosphoribosyltransferase</fullName>
        <ecNumber evidence="3 9">6.3.4.21</ecNumber>
    </recommendedName>
</protein>
<dbReference type="PANTHER" id="PTHR11098">
    <property type="entry name" value="NICOTINATE PHOSPHORIBOSYLTRANSFERASE"/>
    <property type="match status" value="1"/>
</dbReference>
<dbReference type="GO" id="GO:0047280">
    <property type="term" value="F:nicotinamide phosphoribosyltransferase activity"/>
    <property type="evidence" value="ECO:0007669"/>
    <property type="project" value="UniProtKB-ARBA"/>
</dbReference>
<dbReference type="EC" id="6.3.4.21" evidence="3 9"/>
<keyword evidence="5 9" id="KW-0436">Ligase</keyword>
<evidence type="ECO:0000313" key="14">
    <source>
        <dbReference type="Proteomes" id="UP000712673"/>
    </source>
</evidence>
<gene>
    <name evidence="13" type="ORF">FJZ47_13940</name>
</gene>
<keyword evidence="4" id="KW-0597">Phosphoprotein</keyword>
<dbReference type="Pfam" id="PF17767">
    <property type="entry name" value="NAPRTase_N"/>
    <property type="match status" value="1"/>
</dbReference>
<dbReference type="InterPro" id="IPR013785">
    <property type="entry name" value="Aldolase_TIM"/>
</dbReference>
<evidence type="ECO:0000256" key="6">
    <source>
        <dbReference type="ARBA" id="ARBA00022642"/>
    </source>
</evidence>
<dbReference type="Gene3D" id="3.20.140.10">
    <property type="entry name" value="nicotinate phosphoribosyltransferase"/>
    <property type="match status" value="1"/>
</dbReference>
<comment type="similarity">
    <text evidence="2 9">Belongs to the NAPRTase family.</text>
</comment>
<evidence type="ECO:0000259" key="12">
    <source>
        <dbReference type="Pfam" id="PF17956"/>
    </source>
</evidence>
<dbReference type="InterPro" id="IPR040727">
    <property type="entry name" value="NAPRTase_N"/>
</dbReference>
<keyword evidence="6 9" id="KW-0662">Pyridine nucleotide biosynthesis</keyword>
<dbReference type="Pfam" id="PF04095">
    <property type="entry name" value="NAPRTase"/>
    <property type="match status" value="1"/>
</dbReference>
<dbReference type="GO" id="GO:0004516">
    <property type="term" value="F:nicotinate phosphoribosyltransferase activity"/>
    <property type="evidence" value="ECO:0007669"/>
    <property type="project" value="UniProtKB-UniRule"/>
</dbReference>
<accession>A0A937W465</accession>
<dbReference type="InterPro" id="IPR041525">
    <property type="entry name" value="N/Namide_PRibTrfase"/>
</dbReference>
<comment type="pathway">
    <text evidence="1 9">Cofactor biosynthesis; NAD(+) biosynthesis; nicotinate D-ribonucleotide from nicotinate: step 1/1.</text>
</comment>
<dbReference type="EMBL" id="VGLS01000429">
    <property type="protein sequence ID" value="MBM3224887.1"/>
    <property type="molecule type" value="Genomic_DNA"/>
</dbReference>
<dbReference type="GO" id="GO:0005829">
    <property type="term" value="C:cytosol"/>
    <property type="evidence" value="ECO:0007669"/>
    <property type="project" value="TreeGrafter"/>
</dbReference>
<evidence type="ECO:0000259" key="11">
    <source>
        <dbReference type="Pfam" id="PF17767"/>
    </source>
</evidence>
<dbReference type="AlphaFoldDB" id="A0A937W465"/>
<evidence type="ECO:0000256" key="4">
    <source>
        <dbReference type="ARBA" id="ARBA00022553"/>
    </source>
</evidence>
<comment type="function">
    <text evidence="9">Catalyzes the first step in the biosynthesis of NAD from nicotinic acid, the ATP-dependent synthesis of beta-nicotinate D-ribonucleotide from nicotinate and 5-phospho-D-ribose 1-phosphate.</text>
</comment>
<dbReference type="Pfam" id="PF17956">
    <property type="entry name" value="NAPRTase_C"/>
    <property type="match status" value="1"/>
</dbReference>
<dbReference type="NCBIfam" id="NF006696">
    <property type="entry name" value="PRK09243.1-3"/>
    <property type="match status" value="1"/>
</dbReference>
<dbReference type="InterPro" id="IPR006405">
    <property type="entry name" value="Nic_PRibTrfase_pncB"/>
</dbReference>
<name>A0A937W465_UNCTE</name>
<dbReference type="InterPro" id="IPR036068">
    <property type="entry name" value="Nicotinate_pribotase-like_C"/>
</dbReference>
<evidence type="ECO:0000256" key="2">
    <source>
        <dbReference type="ARBA" id="ARBA00010897"/>
    </source>
</evidence>
<evidence type="ECO:0000256" key="1">
    <source>
        <dbReference type="ARBA" id="ARBA00004952"/>
    </source>
</evidence>
<dbReference type="PANTHER" id="PTHR11098:SF1">
    <property type="entry name" value="NICOTINATE PHOSPHORIBOSYLTRANSFERASE"/>
    <property type="match status" value="1"/>
</dbReference>
<proteinExistence type="inferred from homology"/>
<feature type="domain" description="Nicotinate/nicotinamide phosphoribosyltransferase" evidence="10">
    <location>
        <begin position="135"/>
        <end position="260"/>
    </location>
</feature>
<dbReference type="InterPro" id="IPR007229">
    <property type="entry name" value="Nic_PRibTrfase-Fam"/>
</dbReference>
<dbReference type="GO" id="GO:0034355">
    <property type="term" value="P:NAD+ biosynthetic process via the salvage pathway"/>
    <property type="evidence" value="ECO:0007669"/>
    <property type="project" value="TreeGrafter"/>
</dbReference>